<proteinExistence type="predicted"/>
<dbReference type="EMBL" id="LT629774">
    <property type="protein sequence ID" value="SDS97340.1"/>
    <property type="molecule type" value="Genomic_DNA"/>
</dbReference>
<dbReference type="SUPFAM" id="SSF53448">
    <property type="entry name" value="Nucleotide-diphospho-sugar transferases"/>
    <property type="match status" value="1"/>
</dbReference>
<evidence type="ECO:0000313" key="3">
    <source>
        <dbReference type="Proteomes" id="UP000198963"/>
    </source>
</evidence>
<dbReference type="Gene3D" id="3.90.550.10">
    <property type="entry name" value="Spore Coat Polysaccharide Biosynthesis Protein SpsA, Chain A"/>
    <property type="match status" value="1"/>
</dbReference>
<dbReference type="GO" id="GO:0008417">
    <property type="term" value="F:fucosyltransferase activity"/>
    <property type="evidence" value="ECO:0007669"/>
    <property type="project" value="TreeGrafter"/>
</dbReference>
<dbReference type="CDD" id="cd00761">
    <property type="entry name" value="Glyco_tranf_GTA_type"/>
    <property type="match status" value="1"/>
</dbReference>
<sequence length="335" mass="39083">MSQALVSIVIPFKNTELFIAECLTSITNQTYTNWEAIFINDHSEDKAHKTVEKFASTDTRIKLYKNNGNGIIEALKTAYKYSSGRYITRMDSDDIMAPIRLEKMVENLEMYGKKHLAVGQVKYFRADGVSDGFARYEQWLNSLTVDGKNYSEIYKECVIPSPCWMLHREDFEACGGFNSEVYPEDYELAFRFYKANYTCIPCNDTLLYWRDYSTRTSRTHKHYAENSFLDLKVHYFIELNYDASRPLAIWGAGHKGKTLAKILIQNNIPFYWICDNPKKIGKHIYDQELYNFDYLSQLKQPQSIVTVANSGAQAEIKNYFKTQNMQAMIDYFFFC</sequence>
<dbReference type="InterPro" id="IPR001173">
    <property type="entry name" value="Glyco_trans_2-like"/>
</dbReference>
<evidence type="ECO:0000259" key="1">
    <source>
        <dbReference type="Pfam" id="PF00535"/>
    </source>
</evidence>
<dbReference type="PANTHER" id="PTHR22916">
    <property type="entry name" value="GLYCOSYLTRANSFERASE"/>
    <property type="match status" value="1"/>
</dbReference>
<keyword evidence="3" id="KW-1185">Reference proteome</keyword>
<dbReference type="STRING" id="1249933.SAMN04489797_2901"/>
<dbReference type="SUPFAM" id="SSF53335">
    <property type="entry name" value="S-adenosyl-L-methionine-dependent methyltransferases"/>
    <property type="match status" value="1"/>
</dbReference>
<dbReference type="PANTHER" id="PTHR22916:SF69">
    <property type="entry name" value="BIFUNCTIONAL GLYCOSYLTRANSFERASE PGTA"/>
    <property type="match status" value="1"/>
</dbReference>
<name>A0A1H1WKZ6_9FLAO</name>
<dbReference type="Pfam" id="PF00535">
    <property type="entry name" value="Glycos_transf_2"/>
    <property type="match status" value="1"/>
</dbReference>
<evidence type="ECO:0000313" key="2">
    <source>
        <dbReference type="EMBL" id="SDS97340.1"/>
    </source>
</evidence>
<gene>
    <name evidence="2" type="ORF">SAMN04489797_2901</name>
</gene>
<dbReference type="InterPro" id="IPR029044">
    <property type="entry name" value="Nucleotide-diphossugar_trans"/>
</dbReference>
<reference evidence="2 3" key="1">
    <citation type="submission" date="2016-10" db="EMBL/GenBank/DDBJ databases">
        <authorList>
            <person name="Varghese N."/>
            <person name="Submissions S."/>
        </authorList>
    </citation>
    <scope>NUCLEOTIDE SEQUENCE [LARGE SCALE GENOMIC DNA]</scope>
    <source>
        <strain evidence="2 3">RHA_55</strain>
    </source>
</reference>
<organism evidence="2 3">
    <name type="scientific">Winogradskyella sediminis</name>
    <dbReference type="NCBI Taxonomy" id="1382466"/>
    <lineage>
        <taxon>Bacteria</taxon>
        <taxon>Pseudomonadati</taxon>
        <taxon>Bacteroidota</taxon>
        <taxon>Flavobacteriia</taxon>
        <taxon>Flavobacteriales</taxon>
        <taxon>Flavobacteriaceae</taxon>
        <taxon>Winogradskyella</taxon>
    </lineage>
</organism>
<dbReference type="Proteomes" id="UP000198963">
    <property type="component" value="Chromosome I"/>
</dbReference>
<dbReference type="InterPro" id="IPR029063">
    <property type="entry name" value="SAM-dependent_MTases_sf"/>
</dbReference>
<dbReference type="RefSeq" id="WP_092447359.1">
    <property type="nucleotide sequence ID" value="NZ_LT629774.1"/>
</dbReference>
<feature type="domain" description="Glycosyltransferase 2-like" evidence="1">
    <location>
        <begin position="7"/>
        <end position="173"/>
    </location>
</feature>
<dbReference type="AlphaFoldDB" id="A0A1H1WKZ6"/>
<protein>
    <submittedName>
        <fullName evidence="2">Glycosyl transferase family 2</fullName>
    </submittedName>
</protein>
<keyword evidence="2" id="KW-0808">Transferase</keyword>
<accession>A0A1H1WKZ6</accession>